<feature type="region of interest" description="Disordered" evidence="11">
    <location>
        <begin position="119"/>
        <end position="165"/>
    </location>
</feature>
<dbReference type="InterPro" id="IPR047867">
    <property type="entry name" value="Ribosomal_uL22_bac/org-type"/>
</dbReference>
<evidence type="ECO:0000313" key="13">
    <source>
        <dbReference type="Proteomes" id="UP000230232"/>
    </source>
</evidence>
<dbReference type="InterPro" id="IPR005727">
    <property type="entry name" value="Ribosomal_uL22_bac/chlpt-type"/>
</dbReference>
<accession>A0A2H0R3V1</accession>
<evidence type="ECO:0000256" key="8">
    <source>
        <dbReference type="RuleBase" id="RU004005"/>
    </source>
</evidence>
<keyword evidence="5 7" id="KW-0687">Ribonucleoprotein</keyword>
<evidence type="ECO:0000256" key="3">
    <source>
        <dbReference type="ARBA" id="ARBA00022884"/>
    </source>
</evidence>
<evidence type="ECO:0000256" key="1">
    <source>
        <dbReference type="ARBA" id="ARBA00009451"/>
    </source>
</evidence>
<dbReference type="NCBIfam" id="TIGR01044">
    <property type="entry name" value="rplV_bact"/>
    <property type="match status" value="1"/>
</dbReference>
<feature type="compositionally biased region" description="Basic and acidic residues" evidence="11">
    <location>
        <begin position="119"/>
        <end position="143"/>
    </location>
</feature>
<protein>
    <recommendedName>
        <fullName evidence="6 7">Large ribosomal subunit protein uL22</fullName>
    </recommendedName>
</protein>
<name>A0A2H0R3V1_9BACT</name>
<evidence type="ECO:0000256" key="9">
    <source>
        <dbReference type="RuleBase" id="RU004006"/>
    </source>
</evidence>
<comment type="similarity">
    <text evidence="1 7 8">Belongs to the universal ribosomal protein uL22 family.</text>
</comment>
<evidence type="ECO:0000313" key="12">
    <source>
        <dbReference type="EMBL" id="PIR41208.1"/>
    </source>
</evidence>
<evidence type="ECO:0000256" key="11">
    <source>
        <dbReference type="SAM" id="MobiDB-lite"/>
    </source>
</evidence>
<dbReference type="PANTHER" id="PTHR13501:SF8">
    <property type="entry name" value="LARGE RIBOSOMAL SUBUNIT PROTEIN UL22M"/>
    <property type="match status" value="1"/>
</dbReference>
<dbReference type="PANTHER" id="PTHR13501">
    <property type="entry name" value="CHLOROPLAST 50S RIBOSOMAL PROTEIN L22-RELATED"/>
    <property type="match status" value="1"/>
</dbReference>
<evidence type="ECO:0000256" key="4">
    <source>
        <dbReference type="ARBA" id="ARBA00022980"/>
    </source>
</evidence>
<comment type="function">
    <text evidence="7">The globular domain of the protein is located near the polypeptide exit tunnel on the outside of the subunit, while an extended beta-hairpin is found that lines the wall of the exit tunnel in the center of the 70S ribosome.</text>
</comment>
<comment type="caution">
    <text evidence="12">The sequence shown here is derived from an EMBL/GenBank/DDBJ whole genome shotgun (WGS) entry which is preliminary data.</text>
</comment>
<dbReference type="GO" id="GO:0006412">
    <property type="term" value="P:translation"/>
    <property type="evidence" value="ECO:0007669"/>
    <property type="project" value="UniProtKB-UniRule"/>
</dbReference>
<evidence type="ECO:0000256" key="5">
    <source>
        <dbReference type="ARBA" id="ARBA00023274"/>
    </source>
</evidence>
<dbReference type="EMBL" id="PCXO01000010">
    <property type="protein sequence ID" value="PIR41208.1"/>
    <property type="molecule type" value="Genomic_DNA"/>
</dbReference>
<proteinExistence type="inferred from homology"/>
<comment type="subunit">
    <text evidence="7 9">Part of the 50S ribosomal subunit.</text>
</comment>
<evidence type="ECO:0000256" key="6">
    <source>
        <dbReference type="ARBA" id="ARBA00035207"/>
    </source>
</evidence>
<reference evidence="12 13" key="1">
    <citation type="submission" date="2017-09" db="EMBL/GenBank/DDBJ databases">
        <title>Depth-based differentiation of microbial function through sediment-hosted aquifers and enrichment of novel symbionts in the deep terrestrial subsurface.</title>
        <authorList>
            <person name="Probst A.J."/>
            <person name="Ladd B."/>
            <person name="Jarett J.K."/>
            <person name="Geller-Mcgrath D.E."/>
            <person name="Sieber C.M."/>
            <person name="Emerson J.B."/>
            <person name="Anantharaman K."/>
            <person name="Thomas B.C."/>
            <person name="Malmstrom R."/>
            <person name="Stieglmeier M."/>
            <person name="Klingl A."/>
            <person name="Woyke T."/>
            <person name="Ryan C.M."/>
            <person name="Banfield J.F."/>
        </authorList>
    </citation>
    <scope>NUCLEOTIDE SEQUENCE [LARGE SCALE GENOMIC DNA]</scope>
    <source>
        <strain evidence="12">CG10_big_fil_rev_8_21_14_0_10_46_23</strain>
    </source>
</reference>
<dbReference type="InterPro" id="IPR001063">
    <property type="entry name" value="Ribosomal_uL22"/>
</dbReference>
<dbReference type="Proteomes" id="UP000230232">
    <property type="component" value="Unassembled WGS sequence"/>
</dbReference>
<dbReference type="InterPro" id="IPR036394">
    <property type="entry name" value="Ribosomal_uL22_sf"/>
</dbReference>
<evidence type="ECO:0000256" key="10">
    <source>
        <dbReference type="RuleBase" id="RU004008"/>
    </source>
</evidence>
<keyword evidence="4 7" id="KW-0689">Ribosomal protein</keyword>
<dbReference type="Gene3D" id="3.90.470.10">
    <property type="entry name" value="Ribosomal protein L22/L17"/>
    <property type="match status" value="1"/>
</dbReference>
<dbReference type="GO" id="GO:0022625">
    <property type="term" value="C:cytosolic large ribosomal subunit"/>
    <property type="evidence" value="ECO:0007669"/>
    <property type="project" value="TreeGrafter"/>
</dbReference>
<keyword evidence="2 7" id="KW-0699">rRNA-binding</keyword>
<evidence type="ECO:0000256" key="7">
    <source>
        <dbReference type="HAMAP-Rule" id="MF_01331"/>
    </source>
</evidence>
<keyword evidence="3 7" id="KW-0694">RNA-binding</keyword>
<dbReference type="AlphaFoldDB" id="A0A2H0R3V1"/>
<comment type="function">
    <text evidence="7 10">This protein binds specifically to 23S rRNA; its binding is stimulated by other ribosomal proteins, e.g., L4, L17, and L20. It is important during the early stages of 50S assembly. It makes multiple contacts with different domains of the 23S rRNA in the assembled 50S subunit and ribosome.</text>
</comment>
<dbReference type="Pfam" id="PF00237">
    <property type="entry name" value="Ribosomal_L22"/>
    <property type="match status" value="1"/>
</dbReference>
<evidence type="ECO:0000256" key="2">
    <source>
        <dbReference type="ARBA" id="ARBA00022730"/>
    </source>
</evidence>
<dbReference type="SUPFAM" id="SSF54843">
    <property type="entry name" value="Ribosomal protein L22"/>
    <property type="match status" value="1"/>
</dbReference>
<organism evidence="12 13">
    <name type="scientific">Candidatus Yanofskybacteria bacterium CG10_big_fil_rev_8_21_14_0_10_46_23</name>
    <dbReference type="NCBI Taxonomy" id="1975098"/>
    <lineage>
        <taxon>Bacteria</taxon>
        <taxon>Candidatus Yanofskyibacteriota</taxon>
    </lineage>
</organism>
<gene>
    <name evidence="7" type="primary">rplV</name>
    <name evidence="12" type="ORF">COV31_02255</name>
</gene>
<dbReference type="HAMAP" id="MF_01331_B">
    <property type="entry name" value="Ribosomal_uL22_B"/>
    <property type="match status" value="1"/>
</dbReference>
<dbReference type="GO" id="GO:0019843">
    <property type="term" value="F:rRNA binding"/>
    <property type="evidence" value="ECO:0007669"/>
    <property type="project" value="UniProtKB-UniRule"/>
</dbReference>
<sequence length="179" mass="20036">MAQVIAKAKHLHIAPRKVRFVAEPLKGLQVKEAQVQLTYIVNRSAVPLAKLLKSAVANAENNFSMVQDNLFIKNITVDEGVTIKRFRPKGFGRVSPINRKTSHITITLDEKVAGVRQTEKLKSKPVEPEKIESPAEGKAESLPKPKTLVQPKTKTAKPISKENVKQDPSFVKRIFRRKV</sequence>
<dbReference type="GO" id="GO:0003735">
    <property type="term" value="F:structural constituent of ribosome"/>
    <property type="evidence" value="ECO:0007669"/>
    <property type="project" value="InterPro"/>
</dbReference>